<dbReference type="InterPro" id="IPR036691">
    <property type="entry name" value="Endo/exonu/phosph_ase_sf"/>
</dbReference>
<proteinExistence type="predicted"/>
<dbReference type="Gene3D" id="3.60.10.10">
    <property type="entry name" value="Endonuclease/exonuclease/phosphatase"/>
    <property type="match status" value="1"/>
</dbReference>
<name>A0A8X7CR35_9ARAC</name>
<keyword evidence="2" id="KW-1185">Reference proteome</keyword>
<dbReference type="PANTHER" id="PTHR33273">
    <property type="entry name" value="DOMAIN-CONTAINING PROTEIN, PUTATIVE-RELATED"/>
    <property type="match status" value="1"/>
</dbReference>
<dbReference type="AlphaFoldDB" id="A0A8X7CR35"/>
<organism evidence="1 2">
    <name type="scientific">Trichonephila inaurata madagascariensis</name>
    <dbReference type="NCBI Taxonomy" id="2747483"/>
    <lineage>
        <taxon>Eukaryota</taxon>
        <taxon>Metazoa</taxon>
        <taxon>Ecdysozoa</taxon>
        <taxon>Arthropoda</taxon>
        <taxon>Chelicerata</taxon>
        <taxon>Arachnida</taxon>
        <taxon>Araneae</taxon>
        <taxon>Araneomorphae</taxon>
        <taxon>Entelegynae</taxon>
        <taxon>Araneoidea</taxon>
        <taxon>Nephilidae</taxon>
        <taxon>Trichonephila</taxon>
        <taxon>Trichonephila inaurata</taxon>
    </lineage>
</organism>
<dbReference type="SUPFAM" id="SSF56219">
    <property type="entry name" value="DNase I-like"/>
    <property type="match status" value="1"/>
</dbReference>
<accession>A0A8X7CR35</accession>
<sequence length="262" mass="30169">MRHFKVLAEAGLSLTDMFWEGEDKLLQLDSHICFIEFRFKLDQVLELAENYGVKIIVLQETKLKSDTHLKVKGYDIYRTDRQNKSCGGLIFLIRDIKYQSINVSSNIIGNSDPEIQGKLEVLNMYQPPDLNIDLQNLFLPSTICLGDLNAKHFIYNSKVALDVTIVSPDLSLSWKVLENIGSDHLPILFELNKRQTTYMISNRSWNFKRADWQAYTDRAEKLICAEPLTDNLETDWLSFKRTIYCAAGQSIPRANLEERGLT</sequence>
<reference evidence="1" key="1">
    <citation type="submission" date="2020-08" db="EMBL/GenBank/DDBJ databases">
        <title>Multicomponent nature underlies the extraordinary mechanical properties of spider dragline silk.</title>
        <authorList>
            <person name="Kono N."/>
            <person name="Nakamura H."/>
            <person name="Mori M."/>
            <person name="Yoshida Y."/>
            <person name="Ohtoshi R."/>
            <person name="Malay A.D."/>
            <person name="Moran D.A.P."/>
            <person name="Tomita M."/>
            <person name="Numata K."/>
            <person name="Arakawa K."/>
        </authorList>
    </citation>
    <scope>NUCLEOTIDE SEQUENCE</scope>
</reference>
<evidence type="ECO:0000313" key="2">
    <source>
        <dbReference type="Proteomes" id="UP000886998"/>
    </source>
</evidence>
<dbReference type="OrthoDB" id="6430237at2759"/>
<dbReference type="EMBL" id="BMAV01022515">
    <property type="protein sequence ID" value="GFY77571.1"/>
    <property type="molecule type" value="Genomic_DNA"/>
</dbReference>
<gene>
    <name evidence="1" type="primary">AVEN_31417_1</name>
    <name evidence="1" type="ORF">TNIN_300821</name>
</gene>
<dbReference type="PANTHER" id="PTHR33273:SF4">
    <property type="entry name" value="ENDONUCLEASE_EXONUCLEASE_PHOSPHATASE DOMAIN-CONTAINING PROTEIN"/>
    <property type="match status" value="1"/>
</dbReference>
<comment type="caution">
    <text evidence="1">The sequence shown here is derived from an EMBL/GenBank/DDBJ whole genome shotgun (WGS) entry which is preliminary data.</text>
</comment>
<evidence type="ECO:0008006" key="3">
    <source>
        <dbReference type="Google" id="ProtNLM"/>
    </source>
</evidence>
<dbReference type="Proteomes" id="UP000886998">
    <property type="component" value="Unassembled WGS sequence"/>
</dbReference>
<evidence type="ECO:0000313" key="1">
    <source>
        <dbReference type="EMBL" id="GFY77571.1"/>
    </source>
</evidence>
<protein>
    <recommendedName>
        <fullName evidence="3">Endonuclease/exonuclease/phosphatase domain-containing protein</fullName>
    </recommendedName>
</protein>